<dbReference type="Proteomes" id="UP001209878">
    <property type="component" value="Unassembled WGS sequence"/>
</dbReference>
<accession>A0AAD9L4G5</accession>
<dbReference type="SMART" id="SM00273">
    <property type="entry name" value="ENTH"/>
    <property type="match status" value="1"/>
</dbReference>
<feature type="compositionally biased region" description="Polar residues" evidence="1">
    <location>
        <begin position="340"/>
        <end position="349"/>
    </location>
</feature>
<sequence length="392" mass="44672">MWKVREIADRVTNVVMNYSEVEAKVREATNDDAWGPHGTLMQEVARYTFTYEHFPEVMGMLWKRMLHERKSWRNIYKSLLLLTYLVRNGSERVVTSTREHLYDLRQLESYTFTDEFGRDQGVNVRQKVKDLLEMVQDDDRLREERKKAKKNQDKYIGLSGESASFNRFGYSDRYDETPQRVDRPQGHMDEIDTWDKGGNKSMAQEALDKVKDFVSKVKGFDDTPDYCADDDNDDLFDDPTPSKYSQYKDAADDYSTNDYKSVERSRSSASVEEQTSPTRRARRAKPIDLGAAASYGKDSDSKSQTSRSEVTTASSRVSPSGGSTRRQHQHDNPDLLGGFSSPTNKTNANGDFADFNPRQGEATANGDFGDFSQCPTSDDSNMTCDFGVVFLL</sequence>
<dbReference type="GO" id="GO:0030276">
    <property type="term" value="F:clathrin binding"/>
    <property type="evidence" value="ECO:0007669"/>
    <property type="project" value="TreeGrafter"/>
</dbReference>
<feature type="compositionally biased region" description="Acidic residues" evidence="1">
    <location>
        <begin position="222"/>
        <end position="237"/>
    </location>
</feature>
<dbReference type="FunFam" id="1.25.40.90:FF:000006">
    <property type="entry name" value="Clathrin interactor 1"/>
    <property type="match status" value="1"/>
</dbReference>
<dbReference type="InterPro" id="IPR008942">
    <property type="entry name" value="ENTH_VHS"/>
</dbReference>
<reference evidence="3" key="1">
    <citation type="journal article" date="2023" name="Mol. Biol. Evol.">
        <title>Third-Generation Sequencing Reveals the Adaptive Role of the Epigenome in Three Deep-Sea Polychaetes.</title>
        <authorList>
            <person name="Perez M."/>
            <person name="Aroh O."/>
            <person name="Sun Y."/>
            <person name="Lan Y."/>
            <person name="Juniper S.K."/>
            <person name="Young C.R."/>
            <person name="Angers B."/>
            <person name="Qian P.Y."/>
        </authorList>
    </citation>
    <scope>NUCLEOTIDE SEQUENCE</scope>
    <source>
        <strain evidence="3">R07B-5</strain>
    </source>
</reference>
<dbReference type="GO" id="GO:0030125">
    <property type="term" value="C:clathrin vesicle coat"/>
    <property type="evidence" value="ECO:0007669"/>
    <property type="project" value="TreeGrafter"/>
</dbReference>
<feature type="compositionally biased region" description="Basic and acidic residues" evidence="1">
    <location>
        <begin position="170"/>
        <end position="198"/>
    </location>
</feature>
<dbReference type="Pfam" id="PF01417">
    <property type="entry name" value="ENTH"/>
    <property type="match status" value="1"/>
</dbReference>
<feature type="domain" description="ENTH" evidence="2">
    <location>
        <begin position="13"/>
        <end position="145"/>
    </location>
</feature>
<protein>
    <recommendedName>
        <fullName evidence="2">ENTH domain-containing protein</fullName>
    </recommendedName>
</protein>
<dbReference type="GO" id="GO:0005768">
    <property type="term" value="C:endosome"/>
    <property type="evidence" value="ECO:0007669"/>
    <property type="project" value="TreeGrafter"/>
</dbReference>
<comment type="caution">
    <text evidence="3">The sequence shown here is derived from an EMBL/GenBank/DDBJ whole genome shotgun (WGS) entry which is preliminary data.</text>
</comment>
<dbReference type="EMBL" id="JAODUO010000332">
    <property type="protein sequence ID" value="KAK2182894.1"/>
    <property type="molecule type" value="Genomic_DNA"/>
</dbReference>
<gene>
    <name evidence="3" type="ORF">NP493_331g04006</name>
</gene>
<feature type="region of interest" description="Disordered" evidence="1">
    <location>
        <begin position="169"/>
        <end position="198"/>
    </location>
</feature>
<evidence type="ECO:0000313" key="3">
    <source>
        <dbReference type="EMBL" id="KAK2182894.1"/>
    </source>
</evidence>
<dbReference type="PANTHER" id="PTHR12276:SF45">
    <property type="entry name" value="CLATHRIN INTERACTOR 1"/>
    <property type="match status" value="1"/>
</dbReference>
<dbReference type="InterPro" id="IPR013809">
    <property type="entry name" value="ENTH"/>
</dbReference>
<evidence type="ECO:0000259" key="2">
    <source>
        <dbReference type="PROSITE" id="PS50942"/>
    </source>
</evidence>
<dbReference type="CDD" id="cd16989">
    <property type="entry name" value="ENTH_EpsinR"/>
    <property type="match status" value="1"/>
</dbReference>
<dbReference type="AlphaFoldDB" id="A0AAD9L4G5"/>
<name>A0AAD9L4G5_RIDPI</name>
<dbReference type="SUPFAM" id="SSF48464">
    <property type="entry name" value="ENTH/VHS domain"/>
    <property type="match status" value="1"/>
</dbReference>
<feature type="compositionally biased region" description="Polar residues" evidence="1">
    <location>
        <begin position="302"/>
        <end position="324"/>
    </location>
</feature>
<organism evidence="3 4">
    <name type="scientific">Ridgeia piscesae</name>
    <name type="common">Tubeworm</name>
    <dbReference type="NCBI Taxonomy" id="27915"/>
    <lineage>
        <taxon>Eukaryota</taxon>
        <taxon>Metazoa</taxon>
        <taxon>Spiralia</taxon>
        <taxon>Lophotrochozoa</taxon>
        <taxon>Annelida</taxon>
        <taxon>Polychaeta</taxon>
        <taxon>Sedentaria</taxon>
        <taxon>Canalipalpata</taxon>
        <taxon>Sabellida</taxon>
        <taxon>Siboglinidae</taxon>
        <taxon>Ridgeia</taxon>
    </lineage>
</organism>
<dbReference type="GO" id="GO:0005886">
    <property type="term" value="C:plasma membrane"/>
    <property type="evidence" value="ECO:0007669"/>
    <property type="project" value="TreeGrafter"/>
</dbReference>
<dbReference type="PROSITE" id="PS50942">
    <property type="entry name" value="ENTH"/>
    <property type="match status" value="1"/>
</dbReference>
<evidence type="ECO:0000313" key="4">
    <source>
        <dbReference type="Proteomes" id="UP001209878"/>
    </source>
</evidence>
<dbReference type="PANTHER" id="PTHR12276">
    <property type="entry name" value="EPSIN/ENT-RELATED"/>
    <property type="match status" value="1"/>
</dbReference>
<dbReference type="GO" id="GO:0006897">
    <property type="term" value="P:endocytosis"/>
    <property type="evidence" value="ECO:0007669"/>
    <property type="project" value="TreeGrafter"/>
</dbReference>
<feature type="region of interest" description="Disordered" evidence="1">
    <location>
        <begin position="221"/>
        <end position="375"/>
    </location>
</feature>
<keyword evidence="4" id="KW-1185">Reference proteome</keyword>
<dbReference type="Gene3D" id="1.25.40.90">
    <property type="match status" value="1"/>
</dbReference>
<evidence type="ECO:0000256" key="1">
    <source>
        <dbReference type="SAM" id="MobiDB-lite"/>
    </source>
</evidence>
<dbReference type="GO" id="GO:0005543">
    <property type="term" value="F:phospholipid binding"/>
    <property type="evidence" value="ECO:0007669"/>
    <property type="project" value="TreeGrafter"/>
</dbReference>
<proteinExistence type="predicted"/>